<evidence type="ECO:0000313" key="2">
    <source>
        <dbReference type="Proteomes" id="UP000026962"/>
    </source>
</evidence>
<evidence type="ECO:0000313" key="1">
    <source>
        <dbReference type="EnsemblPlants" id="OPUNC07G07780.1"/>
    </source>
</evidence>
<reference evidence="1" key="1">
    <citation type="submission" date="2015-04" db="UniProtKB">
        <authorList>
            <consortium name="EnsemblPlants"/>
        </authorList>
    </citation>
    <scope>IDENTIFICATION</scope>
</reference>
<dbReference type="Proteomes" id="UP000026962">
    <property type="component" value="Chromosome 7"/>
</dbReference>
<dbReference type="AlphaFoldDB" id="A0A0E0LIS2"/>
<proteinExistence type="predicted"/>
<dbReference type="HOGENOM" id="CLU_1317294_0_0_1"/>
<reference evidence="1" key="2">
    <citation type="submission" date="2018-05" db="EMBL/GenBank/DDBJ databases">
        <title>OpunRS2 (Oryza punctata Reference Sequence Version 2).</title>
        <authorList>
            <person name="Zhang J."/>
            <person name="Kudrna D."/>
            <person name="Lee S."/>
            <person name="Talag J."/>
            <person name="Welchert J."/>
            <person name="Wing R.A."/>
        </authorList>
    </citation>
    <scope>NUCLEOTIDE SEQUENCE [LARGE SCALE GENOMIC DNA]</scope>
</reference>
<dbReference type="EnsemblPlants" id="OPUNC07G07780.1">
    <property type="protein sequence ID" value="OPUNC07G07780.1"/>
    <property type="gene ID" value="OPUNC07G07780"/>
</dbReference>
<name>A0A0E0LIS2_ORYPU</name>
<sequence>MLLPELRATARPAQPTLVTEHAARGGARRFTLNVTGSRERGSVLVSSGAVPTQVDDTLLHDGGGVMNQQKLLGMKTQAAAAATATNPVTPSTVVAVDPFAVEASIAAIEAMENNINDPDALYYPMSFSLLGHGNFEIIHTNEISLIRMMTQGAFLIPKKVLTKQRNRGSKVQGVAETVVVGKRRQNSGVDVGWLAARSVAPTTCSTDCS</sequence>
<accession>A0A0E0LIS2</accession>
<protein>
    <submittedName>
        <fullName evidence="1">Uncharacterized protein</fullName>
    </submittedName>
</protein>
<dbReference type="Gramene" id="OPUNC07G07780.1">
    <property type="protein sequence ID" value="OPUNC07G07780.1"/>
    <property type="gene ID" value="OPUNC07G07780"/>
</dbReference>
<keyword evidence="2" id="KW-1185">Reference proteome</keyword>
<organism evidence="1">
    <name type="scientific">Oryza punctata</name>
    <name type="common">Red rice</name>
    <dbReference type="NCBI Taxonomy" id="4537"/>
    <lineage>
        <taxon>Eukaryota</taxon>
        <taxon>Viridiplantae</taxon>
        <taxon>Streptophyta</taxon>
        <taxon>Embryophyta</taxon>
        <taxon>Tracheophyta</taxon>
        <taxon>Spermatophyta</taxon>
        <taxon>Magnoliopsida</taxon>
        <taxon>Liliopsida</taxon>
        <taxon>Poales</taxon>
        <taxon>Poaceae</taxon>
        <taxon>BOP clade</taxon>
        <taxon>Oryzoideae</taxon>
        <taxon>Oryzeae</taxon>
        <taxon>Oryzinae</taxon>
        <taxon>Oryza</taxon>
    </lineage>
</organism>